<dbReference type="GeneID" id="28736794"/>
<accession>A0A0N1NVY7</accession>
<dbReference type="AlphaFoldDB" id="A0A0N1NVY7"/>
<comment type="caution">
    <text evidence="2">The sequence shown here is derived from an EMBL/GenBank/DDBJ whole genome shotgun (WGS) entry which is preliminary data.</text>
</comment>
<evidence type="ECO:0000313" key="3">
    <source>
        <dbReference type="Proteomes" id="UP000038010"/>
    </source>
</evidence>
<proteinExistence type="predicted"/>
<protein>
    <submittedName>
        <fullName evidence="2">Uncharacterized protein</fullName>
    </submittedName>
</protein>
<keyword evidence="3" id="KW-1185">Reference proteome</keyword>
<organism evidence="2 3">
    <name type="scientific">Cyphellophora attinorum</name>
    <dbReference type="NCBI Taxonomy" id="1664694"/>
    <lineage>
        <taxon>Eukaryota</taxon>
        <taxon>Fungi</taxon>
        <taxon>Dikarya</taxon>
        <taxon>Ascomycota</taxon>
        <taxon>Pezizomycotina</taxon>
        <taxon>Eurotiomycetes</taxon>
        <taxon>Chaetothyriomycetidae</taxon>
        <taxon>Chaetothyriales</taxon>
        <taxon>Cyphellophoraceae</taxon>
        <taxon>Cyphellophora</taxon>
    </lineage>
</organism>
<reference evidence="2 3" key="1">
    <citation type="submission" date="2015-06" db="EMBL/GenBank/DDBJ databases">
        <title>Draft genome of the ant-associated black yeast Phialophora attae CBS 131958.</title>
        <authorList>
            <person name="Moreno L.F."/>
            <person name="Stielow B.J."/>
            <person name="de Hoog S."/>
            <person name="Vicente V.A."/>
            <person name="Weiss V.A."/>
            <person name="de Vries M."/>
            <person name="Cruz L.M."/>
            <person name="Souza E.M."/>
        </authorList>
    </citation>
    <scope>NUCLEOTIDE SEQUENCE [LARGE SCALE GENOMIC DNA]</scope>
    <source>
        <strain evidence="2 3">CBS 131958</strain>
    </source>
</reference>
<dbReference type="OrthoDB" id="4119258at2759"/>
<dbReference type="VEuPathDB" id="FungiDB:AB675_4755"/>
<evidence type="ECO:0000313" key="2">
    <source>
        <dbReference type="EMBL" id="KPI35612.1"/>
    </source>
</evidence>
<dbReference type="RefSeq" id="XP_017995575.1">
    <property type="nucleotide sequence ID" value="XM_018144915.1"/>
</dbReference>
<feature type="region of interest" description="Disordered" evidence="1">
    <location>
        <begin position="1"/>
        <end position="115"/>
    </location>
</feature>
<name>A0A0N1NVY7_9EURO</name>
<dbReference type="Proteomes" id="UP000038010">
    <property type="component" value="Unassembled WGS sequence"/>
</dbReference>
<feature type="compositionally biased region" description="Polar residues" evidence="1">
    <location>
        <begin position="26"/>
        <end position="68"/>
    </location>
</feature>
<gene>
    <name evidence="2" type="ORF">AB675_4755</name>
</gene>
<dbReference type="EMBL" id="LFJN01000038">
    <property type="protein sequence ID" value="KPI35612.1"/>
    <property type="molecule type" value="Genomic_DNA"/>
</dbReference>
<sequence length="147" mass="14848">MSGSAPFNTAVTSHDHTSTSTADLHATSSAPTTHQGISGASSRTAIPPTNNTSQANDASPVNPSTESAPLNAHHRPSLAEDAPTSDNAQPLPGDTTIRRTTLSQNAPGKAGEIGENAIGALGFGGARVERPKEDQGLGEKIAAFLGT</sequence>
<evidence type="ECO:0000256" key="1">
    <source>
        <dbReference type="SAM" id="MobiDB-lite"/>
    </source>
</evidence>